<accession>A0A1I8IZV8</accession>
<dbReference type="PANTHER" id="PTHR11306:SF68">
    <property type="entry name" value="NPC INTRACELLULAR CHOLESTEROL TRANSPORTER 2"/>
    <property type="match status" value="1"/>
</dbReference>
<evidence type="ECO:0000256" key="4">
    <source>
        <dbReference type="ARBA" id="ARBA00022729"/>
    </source>
</evidence>
<comment type="similarity">
    <text evidence="2">Belongs to the NPC2 family.</text>
</comment>
<feature type="domain" description="MD-2-related lipid-recognition" evidence="6">
    <location>
        <begin position="29"/>
        <end position="153"/>
    </location>
</feature>
<dbReference type="InterPro" id="IPR014756">
    <property type="entry name" value="Ig_E-set"/>
</dbReference>
<dbReference type="Gene3D" id="2.60.40.770">
    <property type="match status" value="1"/>
</dbReference>
<sequence length="156" mass="16812">RSDLLKESEKRLIVNRAAYGCDFCNKESTIVCYSGSKVGKINSVDINPCPKLPCELKRGTKVGVTVDFTSSESATAVKSVVHGVISGIAVPFPLPDPNACNAMSPKCPLSNGASYKYTNALEVQQAYPTLALVVRWELTDSNNNDLVCFEVPARVV</sequence>
<name>A0A1I8IZV8_9PLAT</name>
<dbReference type="FunFam" id="2.60.40.770:FF:000001">
    <property type="entry name" value="NPC intracellular cholesterol transporter 2"/>
    <property type="match status" value="1"/>
</dbReference>
<dbReference type="Pfam" id="PF02221">
    <property type="entry name" value="E1_DerP2_DerF2"/>
    <property type="match status" value="1"/>
</dbReference>
<evidence type="ECO:0000259" key="6">
    <source>
        <dbReference type="SMART" id="SM00737"/>
    </source>
</evidence>
<reference evidence="8" key="1">
    <citation type="submission" date="2016-11" db="UniProtKB">
        <authorList>
            <consortium name="WormBaseParasite"/>
        </authorList>
    </citation>
    <scope>IDENTIFICATION</scope>
</reference>
<evidence type="ECO:0000313" key="8">
    <source>
        <dbReference type="WBParaSite" id="maker-uti_cns_0045422-snap-gene-1.6-mRNA-1"/>
    </source>
</evidence>
<dbReference type="GO" id="GO:0005576">
    <property type="term" value="C:extracellular region"/>
    <property type="evidence" value="ECO:0007669"/>
    <property type="project" value="UniProtKB-SubCell"/>
</dbReference>
<evidence type="ECO:0000256" key="5">
    <source>
        <dbReference type="ARBA" id="ARBA00023157"/>
    </source>
</evidence>
<dbReference type="GO" id="GO:0032367">
    <property type="term" value="P:intracellular cholesterol transport"/>
    <property type="evidence" value="ECO:0007669"/>
    <property type="project" value="InterPro"/>
</dbReference>
<evidence type="ECO:0000256" key="3">
    <source>
        <dbReference type="ARBA" id="ARBA00022525"/>
    </source>
</evidence>
<proteinExistence type="inferred from homology"/>
<dbReference type="InterPro" id="IPR003172">
    <property type="entry name" value="ML_dom"/>
</dbReference>
<dbReference type="AlphaFoldDB" id="A0A1I8IZV8"/>
<dbReference type="Proteomes" id="UP000095280">
    <property type="component" value="Unplaced"/>
</dbReference>
<evidence type="ECO:0000256" key="2">
    <source>
        <dbReference type="ARBA" id="ARBA00006370"/>
    </source>
</evidence>
<dbReference type="InterPro" id="IPR039670">
    <property type="entry name" value="NPC2-like"/>
</dbReference>
<dbReference type="SMART" id="SM00737">
    <property type="entry name" value="ML"/>
    <property type="match status" value="1"/>
</dbReference>
<dbReference type="InterPro" id="IPR033916">
    <property type="entry name" value="ML_Npc2-like"/>
</dbReference>
<evidence type="ECO:0000313" key="7">
    <source>
        <dbReference type="Proteomes" id="UP000095280"/>
    </source>
</evidence>
<dbReference type="PANTHER" id="PTHR11306">
    <property type="entry name" value="NIEMANN PICK TYPE C2 PROTEIN NPC2-RELATED"/>
    <property type="match status" value="1"/>
</dbReference>
<dbReference type="GO" id="GO:0032934">
    <property type="term" value="F:sterol binding"/>
    <property type="evidence" value="ECO:0007669"/>
    <property type="project" value="InterPro"/>
</dbReference>
<dbReference type="WBParaSite" id="maker-uti_cns_0045422-snap-gene-1.6-mRNA-1">
    <property type="protein sequence ID" value="maker-uti_cns_0045422-snap-gene-1.6-mRNA-1"/>
    <property type="gene ID" value="maker-uti_cns_0045422-snap-gene-1.6"/>
</dbReference>
<comment type="subcellular location">
    <subcellularLocation>
        <location evidence="1">Secreted</location>
    </subcellularLocation>
</comment>
<organism evidence="7 8">
    <name type="scientific">Macrostomum lignano</name>
    <dbReference type="NCBI Taxonomy" id="282301"/>
    <lineage>
        <taxon>Eukaryota</taxon>
        <taxon>Metazoa</taxon>
        <taxon>Spiralia</taxon>
        <taxon>Lophotrochozoa</taxon>
        <taxon>Platyhelminthes</taxon>
        <taxon>Rhabditophora</taxon>
        <taxon>Macrostomorpha</taxon>
        <taxon>Macrostomida</taxon>
        <taxon>Macrostomidae</taxon>
        <taxon>Macrostomum</taxon>
    </lineage>
</organism>
<protein>
    <submittedName>
        <fullName evidence="8">ML domain-containing protein</fullName>
    </submittedName>
</protein>
<dbReference type="SUPFAM" id="SSF81296">
    <property type="entry name" value="E set domains"/>
    <property type="match status" value="1"/>
</dbReference>
<dbReference type="CDD" id="cd00916">
    <property type="entry name" value="Npc2_like"/>
    <property type="match status" value="1"/>
</dbReference>
<keyword evidence="3" id="KW-0964">Secreted</keyword>
<keyword evidence="4" id="KW-0732">Signal</keyword>
<keyword evidence="7" id="KW-1185">Reference proteome</keyword>
<evidence type="ECO:0000256" key="1">
    <source>
        <dbReference type="ARBA" id="ARBA00004613"/>
    </source>
</evidence>
<keyword evidence="5" id="KW-1015">Disulfide bond</keyword>